<evidence type="ECO:0000313" key="2">
    <source>
        <dbReference type="Proteomes" id="UP000076532"/>
    </source>
</evidence>
<protein>
    <submittedName>
        <fullName evidence="1">Uncharacterized protein</fullName>
    </submittedName>
</protein>
<gene>
    <name evidence="1" type="ORF">FIBSPDRAFT_366200</name>
</gene>
<name>A0A167VIK2_9AGAM</name>
<proteinExistence type="predicted"/>
<evidence type="ECO:0000313" key="1">
    <source>
        <dbReference type="EMBL" id="KZP05052.1"/>
    </source>
</evidence>
<accession>A0A167VIK2</accession>
<keyword evidence="2" id="KW-1185">Reference proteome</keyword>
<sequence>MSVEPSADHRRMHPDLRHWLPWLAHCMVDLDALTTVNTVNEAGLVFCNALELLAALERSLWGAGSLIDHDIQLTSIEFLFQKLVRDRQWLTFFFPFSSFDSIHRIEEWRMQVEPLSAADVLPPYQDIVFEVPITPNALKRKRDAEEGETSEQPITMPPYKFMRFEPLVTQQGGHEALDILAEVAFRVAKEDNELASATTSDALHQRHPCRWDDGLCTHVFTVDIHTTPEFTPGVVAEHLHTAHDVGDSQLLFCRWEDCGLAVHSPQTVAGHIMWGHMGVGLQCST</sequence>
<dbReference type="AlphaFoldDB" id="A0A167VIK2"/>
<organism evidence="1 2">
    <name type="scientific">Athelia psychrophila</name>
    <dbReference type="NCBI Taxonomy" id="1759441"/>
    <lineage>
        <taxon>Eukaryota</taxon>
        <taxon>Fungi</taxon>
        <taxon>Dikarya</taxon>
        <taxon>Basidiomycota</taxon>
        <taxon>Agaricomycotina</taxon>
        <taxon>Agaricomycetes</taxon>
        <taxon>Agaricomycetidae</taxon>
        <taxon>Atheliales</taxon>
        <taxon>Atheliaceae</taxon>
        <taxon>Athelia</taxon>
    </lineage>
</organism>
<dbReference type="Proteomes" id="UP000076532">
    <property type="component" value="Unassembled WGS sequence"/>
</dbReference>
<reference evidence="1 2" key="1">
    <citation type="journal article" date="2016" name="Mol. Biol. Evol.">
        <title>Comparative Genomics of Early-Diverging Mushroom-Forming Fungi Provides Insights into the Origins of Lignocellulose Decay Capabilities.</title>
        <authorList>
            <person name="Nagy L.G."/>
            <person name="Riley R."/>
            <person name="Tritt A."/>
            <person name="Adam C."/>
            <person name="Daum C."/>
            <person name="Floudas D."/>
            <person name="Sun H."/>
            <person name="Yadav J.S."/>
            <person name="Pangilinan J."/>
            <person name="Larsson K.H."/>
            <person name="Matsuura K."/>
            <person name="Barry K."/>
            <person name="Labutti K."/>
            <person name="Kuo R."/>
            <person name="Ohm R.A."/>
            <person name="Bhattacharya S.S."/>
            <person name="Shirouzu T."/>
            <person name="Yoshinaga Y."/>
            <person name="Martin F.M."/>
            <person name="Grigoriev I.V."/>
            <person name="Hibbett D.S."/>
        </authorList>
    </citation>
    <scope>NUCLEOTIDE SEQUENCE [LARGE SCALE GENOMIC DNA]</scope>
    <source>
        <strain evidence="1 2">CBS 109695</strain>
    </source>
</reference>
<dbReference type="EMBL" id="KV417866">
    <property type="protein sequence ID" value="KZP05052.1"/>
    <property type="molecule type" value="Genomic_DNA"/>
</dbReference>